<protein>
    <recommendedName>
        <fullName evidence="4">Stage IV sporulation protein YqfD</fullName>
    </recommendedName>
</protein>
<dbReference type="RefSeq" id="WP_093795768.1">
    <property type="nucleotide sequence ID" value="NZ_CP155571.1"/>
</dbReference>
<proteinExistence type="predicted"/>
<dbReference type="Pfam" id="PF06898">
    <property type="entry name" value="YqfD"/>
    <property type="match status" value="1"/>
</dbReference>
<keyword evidence="3" id="KW-1185">Reference proteome</keyword>
<dbReference type="Proteomes" id="UP000216052">
    <property type="component" value="Chromosome"/>
</dbReference>
<dbReference type="EMBL" id="CP155571">
    <property type="protein sequence ID" value="XFO73016.1"/>
    <property type="molecule type" value="Genomic_DNA"/>
</dbReference>
<accession>A0ABZ3J530</accession>
<evidence type="ECO:0000313" key="3">
    <source>
        <dbReference type="Proteomes" id="UP000216052"/>
    </source>
</evidence>
<evidence type="ECO:0008006" key="4">
    <source>
        <dbReference type="Google" id="ProtNLM"/>
    </source>
</evidence>
<organism evidence="2 3">
    <name type="scientific">Sporomusa acidovorans (strain ATCC 49682 / DSM 3132 / Mol)</name>
    <dbReference type="NCBI Taxonomy" id="1123286"/>
    <lineage>
        <taxon>Bacteria</taxon>
        <taxon>Bacillati</taxon>
        <taxon>Bacillota</taxon>
        <taxon>Negativicutes</taxon>
        <taxon>Selenomonadales</taxon>
        <taxon>Sporomusaceae</taxon>
        <taxon>Sporomusa</taxon>
    </lineage>
</organism>
<feature type="transmembrane region" description="Helical" evidence="1">
    <location>
        <begin position="88"/>
        <end position="109"/>
    </location>
</feature>
<name>A0ABZ3J530_SPOA4</name>
<dbReference type="PIRSF" id="PIRSF029895">
    <property type="entry name" value="SpoIV"/>
    <property type="match status" value="1"/>
</dbReference>
<evidence type="ECO:0000313" key="2">
    <source>
        <dbReference type="EMBL" id="XFO73016.1"/>
    </source>
</evidence>
<reference evidence="2" key="1">
    <citation type="submission" date="2024-05" db="EMBL/GenBank/DDBJ databases">
        <title>Isolation and characterization of Sporomusa carbonis sp. nov., a carboxydotrophic hydrogenogen in the genus of Sporomusa isolated from a charcoal burning pile.</title>
        <authorList>
            <person name="Boeer T."/>
            <person name="Rosenbaum F."/>
            <person name="Eysell L."/>
            <person name="Mueller V."/>
            <person name="Daniel R."/>
            <person name="Poehlein A."/>
        </authorList>
    </citation>
    <scope>NUCLEOTIDE SEQUENCE [LARGE SCALE GENOMIC DNA]</scope>
    <source>
        <strain evidence="2">DSM 3132</strain>
    </source>
</reference>
<keyword evidence="1" id="KW-1133">Transmembrane helix</keyword>
<keyword evidence="1" id="KW-0472">Membrane</keyword>
<keyword evidence="1" id="KW-0812">Transmembrane</keyword>
<dbReference type="NCBIfam" id="TIGR02876">
    <property type="entry name" value="spore_yqfD"/>
    <property type="match status" value="1"/>
</dbReference>
<sequence length="404" mass="45457">MIFNRNYLRGAVKIRISGTMPERFINLCITEQILLWGITKTDKDLVAWIGLHDFFQIRPLVLASRTKVKVLAHRGLPFMAKRIKKRKVLMFGCVLFLALLYTLTSYVWFVEVKGSKNVPEQTIRDVAEQYGLKPGAGKERINLKAIEREIMLNVPEVAWVGIDFTGTRAVIEIVEKTMPKQENKAPAHIVAAKDGVITEIIALAGQAAVKNGDTVKKGDVLIKGLAPEPAPAATDSQPPIINAPRELVRAKGIIKARVWYESYAETELTQTTMTRTGNMQMCMKMKIGDTEIAFNDVPEPPFQEYETEIIGKQLPLWRNSEFPVESTIKIYHEINSNLIEKPFEQARDEAHAKAVQAVQDIIPEAAQILSRNYEVIKTPEDNIVRVKVNVETIEDIGQTINISQ</sequence>
<evidence type="ECO:0000256" key="1">
    <source>
        <dbReference type="SAM" id="Phobius"/>
    </source>
</evidence>
<gene>
    <name evidence="2" type="ORF">SPACI_030780</name>
</gene>
<dbReference type="InterPro" id="IPR010690">
    <property type="entry name" value="YqfD"/>
</dbReference>